<evidence type="ECO:0000313" key="3">
    <source>
        <dbReference type="EMBL" id="KPL61582.1"/>
    </source>
</evidence>
<comment type="caution">
    <text evidence="3">The sequence shown here is derived from an EMBL/GenBank/DDBJ whole genome shotgun (WGS) entry which is preliminary data.</text>
</comment>
<dbReference type="PANTHER" id="PTHR21064">
    <property type="entry name" value="AMINOGLYCOSIDE PHOSPHOTRANSFERASE DOMAIN-CONTAINING PROTEIN-RELATED"/>
    <property type="match status" value="1"/>
</dbReference>
<dbReference type="AlphaFoldDB" id="A0A0P6W528"/>
<gene>
    <name evidence="3" type="ORF">AM506_02855</name>
</gene>
<dbReference type="PANTHER" id="PTHR21064:SF6">
    <property type="entry name" value="AMINOGLYCOSIDE PHOSPHOTRANSFERASE DOMAIN-CONTAINING PROTEIN"/>
    <property type="match status" value="1"/>
</dbReference>
<feature type="domain" description="Aminoglycoside phosphotransferase" evidence="2">
    <location>
        <begin position="31"/>
        <end position="216"/>
    </location>
</feature>
<dbReference type="InterPro" id="IPR002575">
    <property type="entry name" value="Aminoglycoside_PTrfase"/>
</dbReference>
<dbReference type="SUPFAM" id="SSF56112">
    <property type="entry name" value="Protein kinase-like (PK-like)"/>
    <property type="match status" value="1"/>
</dbReference>
<dbReference type="Gene3D" id="3.90.1200.10">
    <property type="match status" value="1"/>
</dbReference>
<comment type="similarity">
    <text evidence="1">Belongs to the pseudomonas-type ThrB family.</text>
</comment>
<dbReference type="GO" id="GO:0019202">
    <property type="term" value="F:amino acid kinase activity"/>
    <property type="evidence" value="ECO:0007669"/>
    <property type="project" value="TreeGrafter"/>
</dbReference>
<evidence type="ECO:0000259" key="2">
    <source>
        <dbReference type="Pfam" id="PF01636"/>
    </source>
</evidence>
<evidence type="ECO:0000313" key="4">
    <source>
        <dbReference type="Proteomes" id="UP000050398"/>
    </source>
</evidence>
<proteinExistence type="inferred from homology"/>
<accession>A0A0P6W528</accession>
<reference evidence="3 4" key="1">
    <citation type="submission" date="2015-08" db="EMBL/GenBank/DDBJ databases">
        <title>Draft Genome Sequence of Bacillus vietnamensis UCD-SED5.</title>
        <authorList>
            <person name="Lee R.D."/>
            <person name="Jospin G."/>
            <person name="Lang J.M."/>
            <person name="Coil D.A."/>
            <person name="Eisen J.A."/>
        </authorList>
    </citation>
    <scope>NUCLEOTIDE SEQUENCE [LARGE SCALE GENOMIC DNA]</scope>
    <source>
        <strain evidence="3 4">UCD-SED5</strain>
    </source>
</reference>
<name>A0A0P6W528_9BACI</name>
<evidence type="ECO:0000256" key="1">
    <source>
        <dbReference type="ARBA" id="ARBA00038240"/>
    </source>
</evidence>
<dbReference type="Pfam" id="PF01636">
    <property type="entry name" value="APH"/>
    <property type="match status" value="1"/>
</dbReference>
<dbReference type="PATRIC" id="fig|218284.4.peg.604"/>
<protein>
    <recommendedName>
        <fullName evidence="2">Aminoglycoside phosphotransferase domain-containing protein</fullName>
    </recommendedName>
</protein>
<dbReference type="Gene3D" id="3.30.200.20">
    <property type="entry name" value="Phosphorylase Kinase, domain 1"/>
    <property type="match status" value="1"/>
</dbReference>
<dbReference type="EMBL" id="LIXZ01000001">
    <property type="protein sequence ID" value="KPL61582.1"/>
    <property type="molecule type" value="Genomic_DNA"/>
</dbReference>
<dbReference type="OrthoDB" id="48950at2"/>
<dbReference type="Proteomes" id="UP000050398">
    <property type="component" value="Unassembled WGS sequence"/>
</dbReference>
<sequence length="307" mass="35596">MIEPLEDIVRHWGVEPTSMKTLPLHPNVTKVKGEGKTFYLKRREYSSFENRMEELYLTSYIISYGLNVESPILTSSQLPYVKEGEQIYSFYEALEGTPLKKFSIESLTDAGKYLATLHLILKEYQSHNEVKGWEIERHVREWMNELDSESIGRRGQGILSKMKWRGTIYEDLPHQIVHSDYNPGNILMQGGKVSGIIDFERIRSAPRIADIGYFLAGMLKGIPAEKKDHSIEWIMAFMKGYESHDFLTSGEKRMLPSIVTLFLLQYAFFYFQQGYSEVGSSCLDFIEELIESAHFHGVFQYEKEKLE</sequence>
<dbReference type="InterPro" id="IPR011009">
    <property type="entry name" value="Kinase-like_dom_sf"/>
</dbReference>
<dbReference type="RefSeq" id="WP_060670587.1">
    <property type="nucleotide sequence ID" value="NZ_LIXZ01000001.1"/>
</dbReference>
<organism evidence="3 4">
    <name type="scientific">Rossellomorea vietnamensis</name>
    <dbReference type="NCBI Taxonomy" id="218284"/>
    <lineage>
        <taxon>Bacteria</taxon>
        <taxon>Bacillati</taxon>
        <taxon>Bacillota</taxon>
        <taxon>Bacilli</taxon>
        <taxon>Bacillales</taxon>
        <taxon>Bacillaceae</taxon>
        <taxon>Rossellomorea</taxon>
    </lineage>
</organism>
<dbReference type="InterPro" id="IPR050249">
    <property type="entry name" value="Pseudomonas-type_ThrB"/>
</dbReference>